<sequence>MNKSAMRFERSVSPGARSLSLWRWGLPLLLAAVVAVALSVGEGGWNADIVWQLRLPRVLAGMGVGALLAQAGLAMQILLRNPLADPYVLGASGGAGLGAIVALLLGAALWLGSVIGAGAALLALLLMGRRIMASRDDEASAQLILIGAMLAAMAGALSTLLLTLVPDQQLRGAMFWLVGNLSGATHGLWLCGLALLGAVWLLWRQRRYDRLLLGSEAAWLLGEPVTRARLELVLLAALATGASVAVAGAVAFVGLVVPQALRLVGLQRMRDQAWAAPLAGAALVVAADTLARGVVMPYELPVGAVTALVGAPVFILMLRRAR</sequence>
<dbReference type="AlphaFoldDB" id="D6CT79"/>
<protein>
    <submittedName>
        <fullName evidence="9">ABC-type transport system, permease component</fullName>
    </submittedName>
</protein>
<evidence type="ECO:0000256" key="5">
    <source>
        <dbReference type="ARBA" id="ARBA00022692"/>
    </source>
</evidence>
<dbReference type="SUPFAM" id="SSF81345">
    <property type="entry name" value="ABC transporter involved in vitamin B12 uptake, BtuC"/>
    <property type="match status" value="1"/>
</dbReference>
<dbReference type="PANTHER" id="PTHR30472">
    <property type="entry name" value="FERRIC ENTEROBACTIN TRANSPORT SYSTEM PERMEASE PROTEIN"/>
    <property type="match status" value="1"/>
</dbReference>
<accession>D6CT79</accession>
<dbReference type="HOGENOM" id="CLU_013016_0_3_4"/>
<evidence type="ECO:0000313" key="10">
    <source>
        <dbReference type="Proteomes" id="UP000002372"/>
    </source>
</evidence>
<feature type="transmembrane region" description="Helical" evidence="8">
    <location>
        <begin position="140"/>
        <end position="164"/>
    </location>
</feature>
<dbReference type="Pfam" id="PF01032">
    <property type="entry name" value="FecCD"/>
    <property type="match status" value="1"/>
</dbReference>
<comment type="subcellular location">
    <subcellularLocation>
        <location evidence="1">Cell membrane</location>
        <topology evidence="1">Multi-pass membrane protein</topology>
    </subcellularLocation>
</comment>
<evidence type="ECO:0000256" key="4">
    <source>
        <dbReference type="ARBA" id="ARBA00022475"/>
    </source>
</evidence>
<feature type="transmembrane region" description="Helical" evidence="8">
    <location>
        <begin position="300"/>
        <end position="318"/>
    </location>
</feature>
<gene>
    <name evidence="9" type="ordered locus">THI_1829</name>
</gene>
<keyword evidence="7 8" id="KW-0472">Membrane</keyword>
<dbReference type="RefSeq" id="WP_013105819.1">
    <property type="nucleotide sequence ID" value="NZ_CTRK01000032.1"/>
</dbReference>
<evidence type="ECO:0000256" key="3">
    <source>
        <dbReference type="ARBA" id="ARBA00022448"/>
    </source>
</evidence>
<feature type="transmembrane region" description="Helical" evidence="8">
    <location>
        <begin position="58"/>
        <end position="79"/>
    </location>
</feature>
<dbReference type="KEGG" id="thi:THI_1829"/>
<feature type="transmembrane region" description="Helical" evidence="8">
    <location>
        <begin position="184"/>
        <end position="203"/>
    </location>
</feature>
<proteinExistence type="inferred from homology"/>
<evidence type="ECO:0000256" key="6">
    <source>
        <dbReference type="ARBA" id="ARBA00022989"/>
    </source>
</evidence>
<organism evidence="9 10">
    <name type="scientific">Thiomonas arsenitoxydans (strain DSM 22701 / CIP 110005 / 3As)</name>
    <dbReference type="NCBI Taxonomy" id="426114"/>
    <lineage>
        <taxon>Bacteria</taxon>
        <taxon>Pseudomonadati</taxon>
        <taxon>Pseudomonadota</taxon>
        <taxon>Betaproteobacteria</taxon>
        <taxon>Burkholderiales</taxon>
        <taxon>Thiomonas</taxon>
    </lineage>
</organism>
<dbReference type="eggNOG" id="COG0609">
    <property type="taxonomic scope" value="Bacteria"/>
</dbReference>
<name>D6CT79_THIA3</name>
<evidence type="ECO:0000256" key="8">
    <source>
        <dbReference type="SAM" id="Phobius"/>
    </source>
</evidence>
<dbReference type="GO" id="GO:0005886">
    <property type="term" value="C:plasma membrane"/>
    <property type="evidence" value="ECO:0007669"/>
    <property type="project" value="UniProtKB-SubCell"/>
</dbReference>
<comment type="similarity">
    <text evidence="2">Belongs to the binding-protein-dependent transport system permease family. FecCD subfamily.</text>
</comment>
<evidence type="ECO:0000313" key="9">
    <source>
        <dbReference type="EMBL" id="CAZ88498.1"/>
    </source>
</evidence>
<dbReference type="Gene3D" id="1.10.3470.10">
    <property type="entry name" value="ABC transporter involved in vitamin B12 uptake, BtuC"/>
    <property type="match status" value="1"/>
</dbReference>
<dbReference type="InterPro" id="IPR037294">
    <property type="entry name" value="ABC_BtuC-like"/>
</dbReference>
<reference evidence="10" key="2">
    <citation type="journal article" date="2010" name="PLoS Genet.">
        <title>Structure, function, and evolution of the Thiomonas spp. genome.</title>
        <authorList>
            <person name="Arsene-Ploetze F."/>
            <person name="Koechler S."/>
            <person name="Marchal M."/>
            <person name="Coppee J.Y."/>
            <person name="Chandler M."/>
            <person name="Bonnefoy V."/>
            <person name="Brochier-Armanet C."/>
            <person name="Barakat M."/>
            <person name="Barbe V."/>
            <person name="Battaglia-Brunet F."/>
            <person name="Bruneel O."/>
            <person name="Bryan C.G."/>
            <person name="Cleiss-Arnold J."/>
            <person name="Cruveiller S."/>
            <person name="Erhardt M."/>
            <person name="Heinrich-Salmeron A."/>
            <person name="Hommais F."/>
            <person name="Joulian C."/>
            <person name="Krin E."/>
            <person name="Lieutaud A."/>
            <person name="Lievremont D."/>
            <person name="Michel C."/>
            <person name="Muller D."/>
            <person name="Ortet P."/>
            <person name="Proux C."/>
            <person name="Siguier P."/>
            <person name="Roche D."/>
            <person name="Rouy Z."/>
            <person name="Salvignol G."/>
            <person name="Slyemi D."/>
            <person name="Talla E."/>
            <person name="Weiss S."/>
            <person name="Weissenbach J."/>
            <person name="Medigue C."/>
            <person name="Bertin P.N."/>
        </authorList>
    </citation>
    <scope>NUCLEOTIDE SEQUENCE [LARGE SCALE GENOMIC DNA]</scope>
    <source>
        <strain evidence="10">DSM 22701 / CIP 110005 / 3As</strain>
    </source>
</reference>
<feature type="transmembrane region" description="Helical" evidence="8">
    <location>
        <begin position="21"/>
        <end position="38"/>
    </location>
</feature>
<dbReference type="Proteomes" id="UP000002372">
    <property type="component" value="Chromosome"/>
</dbReference>
<dbReference type="PANTHER" id="PTHR30472:SF25">
    <property type="entry name" value="ABC TRANSPORTER PERMEASE PROTEIN MJ0876-RELATED"/>
    <property type="match status" value="1"/>
</dbReference>
<dbReference type="InterPro" id="IPR000522">
    <property type="entry name" value="ABC_transptr_permease_BtuC"/>
</dbReference>
<feature type="transmembrane region" description="Helical" evidence="8">
    <location>
        <begin position="232"/>
        <end position="257"/>
    </location>
</feature>
<reference key="1">
    <citation type="submission" date="2009-07" db="EMBL/GenBank/DDBJ databases">
        <authorList>
            <person name="Genoscope - CEA"/>
        </authorList>
    </citation>
    <scope>NUCLEOTIDE SEQUENCE</scope>
    <source>
        <strain>3As</strain>
    </source>
</reference>
<keyword evidence="3" id="KW-0813">Transport</keyword>
<keyword evidence="5 8" id="KW-0812">Transmembrane</keyword>
<evidence type="ECO:0000256" key="7">
    <source>
        <dbReference type="ARBA" id="ARBA00023136"/>
    </source>
</evidence>
<evidence type="ECO:0000256" key="1">
    <source>
        <dbReference type="ARBA" id="ARBA00004651"/>
    </source>
</evidence>
<keyword evidence="6 8" id="KW-1133">Transmembrane helix</keyword>
<feature type="transmembrane region" description="Helical" evidence="8">
    <location>
        <begin position="110"/>
        <end position="128"/>
    </location>
</feature>
<dbReference type="GO" id="GO:0033214">
    <property type="term" value="P:siderophore-iron import into cell"/>
    <property type="evidence" value="ECO:0007669"/>
    <property type="project" value="TreeGrafter"/>
</dbReference>
<evidence type="ECO:0000256" key="2">
    <source>
        <dbReference type="ARBA" id="ARBA00007935"/>
    </source>
</evidence>
<keyword evidence="4" id="KW-1003">Cell membrane</keyword>
<feature type="transmembrane region" description="Helical" evidence="8">
    <location>
        <begin position="86"/>
        <end position="104"/>
    </location>
</feature>
<dbReference type="GO" id="GO:0022857">
    <property type="term" value="F:transmembrane transporter activity"/>
    <property type="evidence" value="ECO:0007669"/>
    <property type="project" value="InterPro"/>
</dbReference>
<dbReference type="EMBL" id="FP475956">
    <property type="protein sequence ID" value="CAZ88498.1"/>
    <property type="molecule type" value="Genomic_DNA"/>
</dbReference>